<sequence>MLPSQRSQHALTMLLFTLSLNFPLTLSQMSGNPVIDGWYADPEARVYEGAYYIYPTVSTVFENQTYYEAFTSPDLLTWENVGRILDFADIPWTTNRAAWAPSVGHKDGTYYLYFSAGDGVGIGVASSPSPAGPFKDVLGEPLVAGTHFGAQAIDAMVFMDGEGPEGGDGSGKNWLYWGGWGHAVVAELGDDMVSFKSEFLEITPDEEYVEGPWMLKRRGVYYFMYSVGGWTDGTYGVKYMIADSPTGPFRGPAKKILSGDPAVGTGAGHHSVFHVGDDYYIAYHRRFPDDNERDHRVTCIDRMYFTADGEIEIVRITVEGVEGRQL</sequence>
<evidence type="ECO:0000256" key="2">
    <source>
        <dbReference type="ARBA" id="ARBA00022801"/>
    </source>
</evidence>
<accession>A0A2B7Y0D1</accession>
<feature type="signal peptide" evidence="7">
    <location>
        <begin position="1"/>
        <end position="27"/>
    </location>
</feature>
<dbReference type="InterPro" id="IPR023296">
    <property type="entry name" value="Glyco_hydro_beta-prop_sf"/>
</dbReference>
<dbReference type="PANTHER" id="PTHR43772">
    <property type="entry name" value="ENDO-1,4-BETA-XYLANASE"/>
    <property type="match status" value="1"/>
</dbReference>
<gene>
    <name evidence="8" type="ORF">AJ79_01114</name>
</gene>
<evidence type="ECO:0008006" key="10">
    <source>
        <dbReference type="Google" id="ProtNLM"/>
    </source>
</evidence>
<organism evidence="8 9">
    <name type="scientific">Helicocarpus griseus UAMH5409</name>
    <dbReference type="NCBI Taxonomy" id="1447875"/>
    <lineage>
        <taxon>Eukaryota</taxon>
        <taxon>Fungi</taxon>
        <taxon>Dikarya</taxon>
        <taxon>Ascomycota</taxon>
        <taxon>Pezizomycotina</taxon>
        <taxon>Eurotiomycetes</taxon>
        <taxon>Eurotiomycetidae</taxon>
        <taxon>Onygenales</taxon>
        <taxon>Ajellomycetaceae</taxon>
        <taxon>Helicocarpus</taxon>
    </lineage>
</organism>
<evidence type="ECO:0000256" key="3">
    <source>
        <dbReference type="ARBA" id="ARBA00023277"/>
    </source>
</evidence>
<dbReference type="STRING" id="1447875.A0A2B7Y0D1"/>
<dbReference type="GO" id="GO:0005975">
    <property type="term" value="P:carbohydrate metabolic process"/>
    <property type="evidence" value="ECO:0007669"/>
    <property type="project" value="InterPro"/>
</dbReference>
<keyword evidence="9" id="KW-1185">Reference proteome</keyword>
<dbReference type="GO" id="GO:0004553">
    <property type="term" value="F:hydrolase activity, hydrolyzing O-glycosyl compounds"/>
    <property type="evidence" value="ECO:0007669"/>
    <property type="project" value="InterPro"/>
</dbReference>
<evidence type="ECO:0000256" key="1">
    <source>
        <dbReference type="ARBA" id="ARBA00009865"/>
    </source>
</evidence>
<keyword evidence="4 6" id="KW-0326">Glycosidase</keyword>
<keyword evidence="2 6" id="KW-0378">Hydrolase</keyword>
<evidence type="ECO:0000313" key="8">
    <source>
        <dbReference type="EMBL" id="PGH17514.1"/>
    </source>
</evidence>
<dbReference type="Gene3D" id="2.115.10.20">
    <property type="entry name" value="Glycosyl hydrolase domain, family 43"/>
    <property type="match status" value="1"/>
</dbReference>
<dbReference type="SUPFAM" id="SSF75005">
    <property type="entry name" value="Arabinanase/levansucrase/invertase"/>
    <property type="match status" value="1"/>
</dbReference>
<name>A0A2B7Y0D1_9EURO</name>
<evidence type="ECO:0000256" key="6">
    <source>
        <dbReference type="RuleBase" id="RU361187"/>
    </source>
</evidence>
<dbReference type="Pfam" id="PF04616">
    <property type="entry name" value="Glyco_hydro_43"/>
    <property type="match status" value="1"/>
</dbReference>
<dbReference type="Proteomes" id="UP000223968">
    <property type="component" value="Unassembled WGS sequence"/>
</dbReference>
<dbReference type="InterPro" id="IPR006710">
    <property type="entry name" value="Glyco_hydro_43"/>
</dbReference>
<keyword evidence="7" id="KW-0732">Signal</keyword>
<dbReference type="CDD" id="cd18827">
    <property type="entry name" value="GH43_XlnD-like"/>
    <property type="match status" value="1"/>
</dbReference>
<proteinExistence type="inferred from homology"/>
<dbReference type="InterPro" id="IPR052176">
    <property type="entry name" value="Glycosyl_Hydrlase_43_Enz"/>
</dbReference>
<dbReference type="OrthoDB" id="5211809at2759"/>
<comment type="similarity">
    <text evidence="1 6">Belongs to the glycosyl hydrolase 43 family.</text>
</comment>
<comment type="caution">
    <text evidence="8">The sequence shown here is derived from an EMBL/GenBank/DDBJ whole genome shotgun (WGS) entry which is preliminary data.</text>
</comment>
<evidence type="ECO:0000256" key="7">
    <source>
        <dbReference type="SAM" id="SignalP"/>
    </source>
</evidence>
<feature type="chain" id="PRO_5012044266" description="Xylosidase/arabinosidase" evidence="7">
    <location>
        <begin position="28"/>
        <end position="326"/>
    </location>
</feature>
<reference evidence="8 9" key="1">
    <citation type="submission" date="2017-10" db="EMBL/GenBank/DDBJ databases">
        <title>Comparative genomics in systemic dimorphic fungi from Ajellomycetaceae.</title>
        <authorList>
            <person name="Munoz J.F."/>
            <person name="Mcewen J.G."/>
            <person name="Clay O.K."/>
            <person name="Cuomo C.A."/>
        </authorList>
    </citation>
    <scope>NUCLEOTIDE SEQUENCE [LARGE SCALE GENOMIC DNA]</scope>
    <source>
        <strain evidence="8 9">UAMH5409</strain>
    </source>
</reference>
<keyword evidence="3" id="KW-0119">Carbohydrate metabolism</keyword>
<feature type="site" description="Important for catalytic activity, responsible for pKa modulation of the active site Glu and correct orientation of both the proton donor and substrate" evidence="5">
    <location>
        <position position="154"/>
    </location>
</feature>
<dbReference type="EMBL" id="PDNB01000010">
    <property type="protein sequence ID" value="PGH17514.1"/>
    <property type="molecule type" value="Genomic_DNA"/>
</dbReference>
<evidence type="ECO:0000256" key="4">
    <source>
        <dbReference type="ARBA" id="ARBA00023295"/>
    </source>
</evidence>
<dbReference type="AlphaFoldDB" id="A0A2B7Y0D1"/>
<evidence type="ECO:0000256" key="5">
    <source>
        <dbReference type="PIRSR" id="PIRSR606710-2"/>
    </source>
</evidence>
<protein>
    <recommendedName>
        <fullName evidence="10">Xylosidase/arabinosidase</fullName>
    </recommendedName>
</protein>
<evidence type="ECO:0000313" key="9">
    <source>
        <dbReference type="Proteomes" id="UP000223968"/>
    </source>
</evidence>
<dbReference type="PANTHER" id="PTHR43772:SF2">
    <property type="entry name" value="PUTATIVE (AFU_ORTHOLOGUE AFUA_2G04480)-RELATED"/>
    <property type="match status" value="1"/>
</dbReference>